<keyword evidence="10" id="KW-1185">Reference proteome</keyword>
<dbReference type="GO" id="GO:0016491">
    <property type="term" value="F:oxidoreductase activity"/>
    <property type="evidence" value="ECO:0007669"/>
    <property type="project" value="InterPro"/>
</dbReference>
<feature type="transmembrane region" description="Helical" evidence="6">
    <location>
        <begin position="182"/>
        <end position="212"/>
    </location>
</feature>
<reference evidence="9" key="1">
    <citation type="submission" date="2020-03" db="EMBL/GenBank/DDBJ databases">
        <title>A high-quality chromosome-level genome assembly of a woody plant with both climbing and erect habits, Rhamnella rubrinervis.</title>
        <authorList>
            <person name="Lu Z."/>
            <person name="Yang Y."/>
            <person name="Zhu X."/>
            <person name="Sun Y."/>
        </authorList>
    </citation>
    <scope>NUCLEOTIDE SEQUENCE</scope>
    <source>
        <strain evidence="9">BYM</strain>
        <tissue evidence="9">Leaf</tissue>
    </source>
</reference>
<keyword evidence="5 6" id="KW-0472">Membrane</keyword>
<feature type="domain" description="Fatty acid hydroxylase" evidence="7">
    <location>
        <begin position="136"/>
        <end position="272"/>
    </location>
</feature>
<dbReference type="AlphaFoldDB" id="A0A8K0H841"/>
<evidence type="ECO:0000313" key="9">
    <source>
        <dbReference type="EMBL" id="KAF3447612.1"/>
    </source>
</evidence>
<dbReference type="OrthoDB" id="408954at2759"/>
<accession>A0A8K0H841</accession>
<evidence type="ECO:0000256" key="3">
    <source>
        <dbReference type="ARBA" id="ARBA00022692"/>
    </source>
</evidence>
<evidence type="ECO:0000256" key="6">
    <source>
        <dbReference type="SAM" id="Phobius"/>
    </source>
</evidence>
<dbReference type="EMBL" id="VOIH02000005">
    <property type="protein sequence ID" value="KAF3447612.1"/>
    <property type="molecule type" value="Genomic_DNA"/>
</dbReference>
<keyword evidence="4 6" id="KW-1133">Transmembrane helix</keyword>
<dbReference type="Pfam" id="PF04116">
    <property type="entry name" value="FA_hydroxylase"/>
    <property type="match status" value="1"/>
</dbReference>
<evidence type="ECO:0008006" key="11">
    <source>
        <dbReference type="Google" id="ProtNLM"/>
    </source>
</evidence>
<evidence type="ECO:0000256" key="2">
    <source>
        <dbReference type="ARBA" id="ARBA00009324"/>
    </source>
</evidence>
<dbReference type="GO" id="GO:0005506">
    <property type="term" value="F:iron ion binding"/>
    <property type="evidence" value="ECO:0007669"/>
    <property type="project" value="InterPro"/>
</dbReference>
<evidence type="ECO:0000256" key="4">
    <source>
        <dbReference type="ARBA" id="ARBA00022989"/>
    </source>
</evidence>
<dbReference type="Pfam" id="PF12076">
    <property type="entry name" value="CER1-like_C"/>
    <property type="match status" value="1"/>
</dbReference>
<dbReference type="InterPro" id="IPR050307">
    <property type="entry name" value="Sterol_Desaturase_Related"/>
</dbReference>
<protein>
    <recommendedName>
        <fullName evidence="11">Protein ECERIFERUM 1-like</fullName>
    </recommendedName>
</protein>
<keyword evidence="3 6" id="KW-0812">Transmembrane</keyword>
<feature type="transmembrane region" description="Helical" evidence="6">
    <location>
        <begin position="126"/>
        <end position="145"/>
    </location>
</feature>
<dbReference type="GO" id="GO:0008610">
    <property type="term" value="P:lipid biosynthetic process"/>
    <property type="evidence" value="ECO:0007669"/>
    <property type="project" value="InterPro"/>
</dbReference>
<comment type="subcellular location">
    <subcellularLocation>
        <location evidence="1">Membrane</location>
        <topology evidence="1">Multi-pass membrane protein</topology>
    </subcellularLocation>
</comment>
<comment type="caution">
    <text evidence="9">The sequence shown here is derived from an EMBL/GenBank/DDBJ whole genome shotgun (WGS) entry which is preliminary data.</text>
</comment>
<evidence type="ECO:0000259" key="8">
    <source>
        <dbReference type="Pfam" id="PF12076"/>
    </source>
</evidence>
<feature type="transmembrane region" description="Helical" evidence="6">
    <location>
        <begin position="99"/>
        <end position="119"/>
    </location>
</feature>
<sequence>MATAPGILTDWPWKPLGSFKYVILAPWAIHSTYSFIANGENKRDLGCFLIFPYLLVRMLHNQIWISVSCYRTAKGAKRIVDKAIEFDQIDRERNWDDQILFNGIIFYVGYMAVPLARNLPLWRTNGVIITALLHAGPVEFLYYWFHRALHHHFLYNRYHSHHHSSIVTEPITSVIHPFAEHVVYFSLFTIPLLTTVLTATASIASFAGYIFYIDFMNNMGHCNHELVPTSFFSIFPPLKYLIYTPSFHSLHHTQLRTNYSLFMPFYDYIYGTTDESSDALHKTSSQRQEEAADVVHLTHLTTPESIYHLRVGLASMASKPYTSSSWYLWLLWPLTCWSVMYINWIKDHTFISETNTFKNLKSQSWVVPRYNLQYLLPWRKKAINSLIEEAVLDADKKGVKVLSLGLLNQGEELNGNGELYIERHPQLNIKVVDGSSLVVAIVLNTIPQGTTQVLLRGNLTKVAYAIANYLCQRGIQVVAINKEEHQKLKLQIGPHSMRNSLVLSSSYAQKTWLVGDGWNTEEQMMAKEGTLFIPFSRFPPKKLRNDCFYCSTPAMITPASFRNIHSCENWLPRRVMSAWRIAGILHGLEGWNINECGDTIFDTEQVWRASIQHGFQPLDIPSTNS</sequence>
<dbReference type="PANTHER" id="PTHR11863">
    <property type="entry name" value="STEROL DESATURASE"/>
    <property type="match status" value="1"/>
</dbReference>
<dbReference type="Proteomes" id="UP000796880">
    <property type="component" value="Unassembled WGS sequence"/>
</dbReference>
<feature type="domain" description="Very-long-chain aldehyde decarbonylase CER1-like C-terminal" evidence="8">
    <location>
        <begin position="453"/>
        <end position="617"/>
    </location>
</feature>
<dbReference type="InterPro" id="IPR006694">
    <property type="entry name" value="Fatty_acid_hydroxylase"/>
</dbReference>
<evidence type="ECO:0000256" key="5">
    <source>
        <dbReference type="ARBA" id="ARBA00023136"/>
    </source>
</evidence>
<comment type="similarity">
    <text evidence="2">Belongs to the sterol desaturase family.</text>
</comment>
<dbReference type="InterPro" id="IPR021940">
    <property type="entry name" value="CER1-like_C"/>
</dbReference>
<evidence type="ECO:0000313" key="10">
    <source>
        <dbReference type="Proteomes" id="UP000796880"/>
    </source>
</evidence>
<gene>
    <name evidence="9" type="ORF">FNV43_RR12799</name>
</gene>
<proteinExistence type="inferred from homology"/>
<dbReference type="GO" id="GO:0016020">
    <property type="term" value="C:membrane"/>
    <property type="evidence" value="ECO:0007669"/>
    <property type="project" value="UniProtKB-SubCell"/>
</dbReference>
<organism evidence="9 10">
    <name type="scientific">Rhamnella rubrinervis</name>
    <dbReference type="NCBI Taxonomy" id="2594499"/>
    <lineage>
        <taxon>Eukaryota</taxon>
        <taxon>Viridiplantae</taxon>
        <taxon>Streptophyta</taxon>
        <taxon>Embryophyta</taxon>
        <taxon>Tracheophyta</taxon>
        <taxon>Spermatophyta</taxon>
        <taxon>Magnoliopsida</taxon>
        <taxon>eudicotyledons</taxon>
        <taxon>Gunneridae</taxon>
        <taxon>Pentapetalae</taxon>
        <taxon>rosids</taxon>
        <taxon>fabids</taxon>
        <taxon>Rosales</taxon>
        <taxon>Rhamnaceae</taxon>
        <taxon>rhamnoid group</taxon>
        <taxon>Rhamneae</taxon>
        <taxon>Rhamnella</taxon>
    </lineage>
</organism>
<evidence type="ECO:0000256" key="1">
    <source>
        <dbReference type="ARBA" id="ARBA00004141"/>
    </source>
</evidence>
<name>A0A8K0H841_9ROSA</name>
<evidence type="ECO:0000259" key="7">
    <source>
        <dbReference type="Pfam" id="PF04116"/>
    </source>
</evidence>